<gene>
    <name evidence="1" type="ORF">E2605_18735</name>
</gene>
<dbReference type="Proteomes" id="UP000297861">
    <property type="component" value="Unassembled WGS sequence"/>
</dbReference>
<evidence type="ECO:0000313" key="2">
    <source>
        <dbReference type="Proteomes" id="UP000297861"/>
    </source>
</evidence>
<dbReference type="RefSeq" id="WP_134437554.1">
    <property type="nucleotide sequence ID" value="NZ_SOML01000017.1"/>
</dbReference>
<keyword evidence="2" id="KW-1185">Reference proteome</keyword>
<comment type="caution">
    <text evidence="1">The sequence shown here is derived from an EMBL/GenBank/DDBJ whole genome shotgun (WGS) entry which is preliminary data.</text>
</comment>
<accession>A0A4Y8KV97</accession>
<proteinExistence type="predicted"/>
<reference evidence="1 2" key="1">
    <citation type="submission" date="2019-03" db="EMBL/GenBank/DDBJ databases">
        <title>San Antonio Military Medical Center submission to MRSN (WRAIR), pending publication.</title>
        <authorList>
            <person name="Blyth D.M."/>
            <person name="Mccarthy S.L."/>
            <person name="Schall S.E."/>
            <person name="Stam J.A."/>
            <person name="Ong A.C."/>
            <person name="Mcgann P.T."/>
        </authorList>
    </citation>
    <scope>NUCLEOTIDE SEQUENCE [LARGE SCALE GENOMIC DNA]</scope>
    <source>
        <strain evidence="1 2">MRSN571793</strain>
    </source>
</reference>
<dbReference type="EMBL" id="SOML01000017">
    <property type="protein sequence ID" value="TFD92597.1"/>
    <property type="molecule type" value="Genomic_DNA"/>
</dbReference>
<organism evidence="1 2">
    <name type="scientific">Dysgonomonas capnocytophagoides</name>
    <dbReference type="NCBI Taxonomy" id="45254"/>
    <lineage>
        <taxon>Bacteria</taxon>
        <taxon>Pseudomonadati</taxon>
        <taxon>Bacteroidota</taxon>
        <taxon>Bacteroidia</taxon>
        <taxon>Bacteroidales</taxon>
        <taxon>Dysgonomonadaceae</taxon>
        <taxon>Dysgonomonas</taxon>
    </lineage>
</organism>
<name>A0A4Y8KV97_9BACT</name>
<protein>
    <submittedName>
        <fullName evidence="1">Uncharacterized protein</fullName>
    </submittedName>
</protein>
<dbReference type="AlphaFoldDB" id="A0A4Y8KV97"/>
<sequence length="81" mass="9751">MENKKFKEERDRRHKVLKEKGLFPMLKGIVDKEGKPISLKTVTDTFKVESYEELKYSKLRVWMKSKELVEQVQTEEQEYAN</sequence>
<evidence type="ECO:0000313" key="1">
    <source>
        <dbReference type="EMBL" id="TFD92597.1"/>
    </source>
</evidence>